<evidence type="ECO:0000256" key="4">
    <source>
        <dbReference type="ARBA" id="ARBA00023004"/>
    </source>
</evidence>
<dbReference type="GO" id="GO:0003824">
    <property type="term" value="F:catalytic activity"/>
    <property type="evidence" value="ECO:0007669"/>
    <property type="project" value="InterPro"/>
</dbReference>
<proteinExistence type="predicted"/>
<evidence type="ECO:0000256" key="2">
    <source>
        <dbReference type="ARBA" id="ARBA00022691"/>
    </source>
</evidence>
<dbReference type="InterPro" id="IPR013785">
    <property type="entry name" value="Aldolase_TIM"/>
</dbReference>
<comment type="cofactor">
    <cofactor evidence="1">
        <name>[4Fe-4S] cluster</name>
        <dbReference type="ChEBI" id="CHEBI:49883"/>
    </cofactor>
</comment>
<dbReference type="Pfam" id="PF04055">
    <property type="entry name" value="Radical_SAM"/>
    <property type="match status" value="1"/>
</dbReference>
<evidence type="ECO:0000256" key="3">
    <source>
        <dbReference type="ARBA" id="ARBA00022723"/>
    </source>
</evidence>
<dbReference type="InterPro" id="IPR058240">
    <property type="entry name" value="rSAM_sf"/>
</dbReference>
<dbReference type="SFLD" id="SFLDS00029">
    <property type="entry name" value="Radical_SAM"/>
    <property type="match status" value="1"/>
</dbReference>
<keyword evidence="5" id="KW-0411">Iron-sulfur</keyword>
<dbReference type="AlphaFoldDB" id="A0A0M4DKL4"/>
<keyword evidence="3" id="KW-0479">Metal-binding</keyword>
<dbReference type="InterPro" id="IPR026351">
    <property type="entry name" value="rSAM_ArsS-like"/>
</dbReference>
<dbReference type="PANTHER" id="PTHR43728:SF1">
    <property type="entry name" value="FE-S OXIDOREDUCTASE"/>
    <property type="match status" value="1"/>
</dbReference>
<evidence type="ECO:0000256" key="5">
    <source>
        <dbReference type="ARBA" id="ARBA00023014"/>
    </source>
</evidence>
<keyword evidence="4" id="KW-0408">Iron</keyword>
<name>A0A0M4DKL4_9BACT</name>
<dbReference type="SUPFAM" id="SSF102114">
    <property type="entry name" value="Radical SAM enzymes"/>
    <property type="match status" value="1"/>
</dbReference>
<dbReference type="NCBIfam" id="TIGR04167">
    <property type="entry name" value="rSAM_SeCys"/>
    <property type="match status" value="1"/>
</dbReference>
<dbReference type="InterPro" id="IPR007197">
    <property type="entry name" value="rSAM"/>
</dbReference>
<protein>
    <submittedName>
        <fullName evidence="8">Radical SAM/Cys-rich domain protein</fullName>
    </submittedName>
</protein>
<dbReference type="GO" id="GO:0046872">
    <property type="term" value="F:metal ion binding"/>
    <property type="evidence" value="ECO:0007669"/>
    <property type="project" value="UniProtKB-KW"/>
</dbReference>
<keyword evidence="2" id="KW-0949">S-adenosyl-L-methionine</keyword>
<dbReference type="PATRIC" id="fig|1603606.3.peg.3641"/>
<dbReference type="STRING" id="1603606.DSOUD_3381"/>
<dbReference type="RefSeq" id="WP_053552049.1">
    <property type="nucleotide sequence ID" value="NZ_CP010802.1"/>
</dbReference>
<evidence type="ECO:0000259" key="6">
    <source>
        <dbReference type="Pfam" id="PF04055"/>
    </source>
</evidence>
<dbReference type="Pfam" id="PF12345">
    <property type="entry name" value="DUF3641"/>
    <property type="match status" value="1"/>
</dbReference>
<dbReference type="PANTHER" id="PTHR43728">
    <property type="entry name" value="SLR0304 PROTEIN"/>
    <property type="match status" value="1"/>
</dbReference>
<evidence type="ECO:0000313" key="8">
    <source>
        <dbReference type="EMBL" id="ALC18100.1"/>
    </source>
</evidence>
<accession>A0A0M4DKL4</accession>
<dbReference type="KEGG" id="des:DSOUD_3381"/>
<dbReference type="CDD" id="cd01335">
    <property type="entry name" value="Radical_SAM"/>
    <property type="match status" value="1"/>
</dbReference>
<evidence type="ECO:0000256" key="1">
    <source>
        <dbReference type="ARBA" id="ARBA00001966"/>
    </source>
</evidence>
<sequence>MDTFADTLKKTLGTALSSAAVQTIQVNVGSLCNLACRHCHVGGSPQSREVMDRATMESVLRLAAAFPEAQIDITGGAPELNPNFRFLIEALSATGHPLQVRSNLSVFYEAGMEGLPEFFREHGVQLVASLPCYLEKNVTAQRGAGVFDKSIRALGRLNELGYGRQPGLGLNLVYNPGGPFLPPGQVALEADYRTRLRQEHGIIFTRLLTLTNMPLGRFLDDLQRQGKESDYRHLLVDAFNPGTVEGLMCRHQICVAWDGTLSDCDFNMALGLPLSGGLPTHIDDIDPALLAGRPIVTGEHCFGCTAGCGSSCGGALVA</sequence>
<dbReference type="Proteomes" id="UP000057158">
    <property type="component" value="Chromosome"/>
</dbReference>
<organism evidence="8 9">
    <name type="scientific">Desulfuromonas soudanensis</name>
    <dbReference type="NCBI Taxonomy" id="1603606"/>
    <lineage>
        <taxon>Bacteria</taxon>
        <taxon>Pseudomonadati</taxon>
        <taxon>Thermodesulfobacteriota</taxon>
        <taxon>Desulfuromonadia</taxon>
        <taxon>Desulfuromonadales</taxon>
        <taxon>Desulfuromonadaceae</taxon>
        <taxon>Desulfuromonas</taxon>
    </lineage>
</organism>
<reference evidence="8 9" key="1">
    <citation type="submission" date="2015-07" db="EMBL/GenBank/DDBJ databases">
        <title>Isolation and Genomic Characterization of a Novel Halophilic Metal-Reducing Deltaproteobacterium from the Deep Subsurface.</title>
        <authorList>
            <person name="Badalamenti J.P."/>
            <person name="Summers Z.M."/>
            <person name="Gralnick J.A."/>
            <person name="Bond D.R."/>
        </authorList>
    </citation>
    <scope>NUCLEOTIDE SEQUENCE [LARGE SCALE GENOMIC DNA]</scope>
    <source>
        <strain evidence="8 9">WTL</strain>
    </source>
</reference>
<dbReference type="Gene3D" id="3.20.20.70">
    <property type="entry name" value="Aldolase class I"/>
    <property type="match status" value="1"/>
</dbReference>
<feature type="domain" description="Radical SAM core" evidence="6">
    <location>
        <begin position="26"/>
        <end position="164"/>
    </location>
</feature>
<feature type="domain" description="Arsenosugar biosynthesis radical SAM protein ArsS-like C-terminal" evidence="7">
    <location>
        <begin position="181"/>
        <end position="315"/>
    </location>
</feature>
<gene>
    <name evidence="8" type="ORF">DSOUD_3381</name>
</gene>
<dbReference type="InterPro" id="IPR024521">
    <property type="entry name" value="ArsS-like_C"/>
</dbReference>
<dbReference type="GO" id="GO:0051536">
    <property type="term" value="F:iron-sulfur cluster binding"/>
    <property type="evidence" value="ECO:0007669"/>
    <property type="project" value="UniProtKB-KW"/>
</dbReference>
<dbReference type="EMBL" id="CP010802">
    <property type="protein sequence ID" value="ALC18100.1"/>
    <property type="molecule type" value="Genomic_DNA"/>
</dbReference>
<evidence type="ECO:0000259" key="7">
    <source>
        <dbReference type="Pfam" id="PF12345"/>
    </source>
</evidence>
<keyword evidence="9" id="KW-1185">Reference proteome</keyword>
<dbReference type="OrthoDB" id="9810775at2"/>
<evidence type="ECO:0000313" key="9">
    <source>
        <dbReference type="Proteomes" id="UP000057158"/>
    </source>
</evidence>